<dbReference type="Gene3D" id="1.20.120.1630">
    <property type="match status" value="1"/>
</dbReference>
<feature type="transmembrane region" description="Helical" evidence="5">
    <location>
        <begin position="159"/>
        <end position="183"/>
    </location>
</feature>
<feature type="transmembrane region" description="Helical" evidence="5">
    <location>
        <begin position="204"/>
        <end position="222"/>
    </location>
</feature>
<dbReference type="GO" id="GO:0005789">
    <property type="term" value="C:endoplasmic reticulum membrane"/>
    <property type="evidence" value="ECO:0007669"/>
    <property type="project" value="UniProtKB-SubCell"/>
</dbReference>
<dbReference type="PANTHER" id="PTHR12714">
    <property type="entry name" value="PROTEIN-S ISOPRENYLCYSTEINE O-METHYLTRANSFERASE"/>
    <property type="match status" value="1"/>
</dbReference>
<dbReference type="eggNOG" id="ENOG502S9FN">
    <property type="taxonomic scope" value="Eukaryota"/>
</dbReference>
<comment type="similarity">
    <text evidence="5">Belongs to the class VI-like SAM-binding methyltransferase superfamily. Isoprenylcysteine carboxyl methyltransferase family.</text>
</comment>
<comment type="caution">
    <text evidence="6">The sequence shown here is derived from an EMBL/GenBank/DDBJ whole genome shotgun (WGS) entry which is preliminary data.</text>
</comment>
<dbReference type="PANTHER" id="PTHR12714:SF9">
    <property type="entry name" value="PROTEIN-S-ISOPRENYLCYSTEINE O-METHYLTRANSFERASE"/>
    <property type="match status" value="1"/>
</dbReference>
<evidence type="ECO:0000256" key="3">
    <source>
        <dbReference type="ARBA" id="ARBA00022989"/>
    </source>
</evidence>
<keyword evidence="5" id="KW-0949">S-adenosyl-L-methionine</keyword>
<comment type="catalytic activity">
    <reaction evidence="5">
        <text>[protein]-C-terminal S-[(2E,6E)-farnesyl]-L-cysteine + S-adenosyl-L-methionine = [protein]-C-terminal S-[(2E,6E)-farnesyl]-L-cysteine methyl ester + S-adenosyl-L-homocysteine</text>
        <dbReference type="Rhea" id="RHEA:21672"/>
        <dbReference type="Rhea" id="RHEA-COMP:12125"/>
        <dbReference type="Rhea" id="RHEA-COMP:12126"/>
        <dbReference type="ChEBI" id="CHEBI:57856"/>
        <dbReference type="ChEBI" id="CHEBI:59789"/>
        <dbReference type="ChEBI" id="CHEBI:90510"/>
        <dbReference type="ChEBI" id="CHEBI:90511"/>
        <dbReference type="EC" id="2.1.1.100"/>
    </reaction>
</comment>
<evidence type="ECO:0000256" key="5">
    <source>
        <dbReference type="RuleBase" id="RU362022"/>
    </source>
</evidence>
<dbReference type="VEuPathDB" id="FungiDB:A1O7_09223"/>
<dbReference type="AlphaFoldDB" id="W9VE64"/>
<gene>
    <name evidence="6" type="ORF">A1O7_09223</name>
</gene>
<proteinExistence type="inferred from homology"/>
<evidence type="ECO:0000256" key="4">
    <source>
        <dbReference type="ARBA" id="ARBA00023136"/>
    </source>
</evidence>
<dbReference type="HOGENOM" id="CLU_065200_6_1_1"/>
<dbReference type="GO" id="GO:0032259">
    <property type="term" value="P:methylation"/>
    <property type="evidence" value="ECO:0007669"/>
    <property type="project" value="UniProtKB-KW"/>
</dbReference>
<keyword evidence="2 5" id="KW-0812">Transmembrane</keyword>
<dbReference type="EMBL" id="AMGW01000007">
    <property type="protein sequence ID" value="EXJ53887.1"/>
    <property type="molecule type" value="Genomic_DNA"/>
</dbReference>
<keyword evidence="4 5" id="KW-0472">Membrane</keyword>
<reference evidence="6 7" key="1">
    <citation type="submission" date="2013-03" db="EMBL/GenBank/DDBJ databases">
        <title>The Genome Sequence of Cladophialophora yegresii CBS 114405.</title>
        <authorList>
            <consortium name="The Broad Institute Genomics Platform"/>
            <person name="Cuomo C."/>
            <person name="de Hoog S."/>
            <person name="Gorbushina A."/>
            <person name="Walker B."/>
            <person name="Young S.K."/>
            <person name="Zeng Q."/>
            <person name="Gargeya S."/>
            <person name="Fitzgerald M."/>
            <person name="Haas B."/>
            <person name="Abouelleil A."/>
            <person name="Allen A.W."/>
            <person name="Alvarado L."/>
            <person name="Arachchi H.M."/>
            <person name="Berlin A.M."/>
            <person name="Chapman S.B."/>
            <person name="Gainer-Dewar J."/>
            <person name="Goldberg J."/>
            <person name="Griggs A."/>
            <person name="Gujja S."/>
            <person name="Hansen M."/>
            <person name="Howarth C."/>
            <person name="Imamovic A."/>
            <person name="Ireland A."/>
            <person name="Larimer J."/>
            <person name="McCowan C."/>
            <person name="Murphy C."/>
            <person name="Pearson M."/>
            <person name="Poon T.W."/>
            <person name="Priest M."/>
            <person name="Roberts A."/>
            <person name="Saif S."/>
            <person name="Shea T."/>
            <person name="Sisk P."/>
            <person name="Sykes S."/>
            <person name="Wortman J."/>
            <person name="Nusbaum C."/>
            <person name="Birren B."/>
        </authorList>
    </citation>
    <scope>NUCLEOTIDE SEQUENCE [LARGE SCALE GENOMIC DNA]</scope>
    <source>
        <strain evidence="6 7">CBS 114405</strain>
    </source>
</reference>
<dbReference type="STRING" id="1182544.W9VE64"/>
<keyword evidence="7" id="KW-1185">Reference proteome</keyword>
<keyword evidence="5" id="KW-0808">Transferase</keyword>
<protein>
    <recommendedName>
        <fullName evidence="5">Protein-S-isoprenylcysteine O-methyltransferase</fullName>
        <ecNumber evidence="5">2.1.1.100</ecNumber>
    </recommendedName>
</protein>
<dbReference type="GO" id="GO:0004671">
    <property type="term" value="F:protein C-terminal S-isoprenylcysteine carboxyl O-methyltransferase activity"/>
    <property type="evidence" value="ECO:0007669"/>
    <property type="project" value="UniProtKB-EC"/>
</dbReference>
<evidence type="ECO:0000313" key="6">
    <source>
        <dbReference type="EMBL" id="EXJ53887.1"/>
    </source>
</evidence>
<dbReference type="GeneID" id="19183787"/>
<name>W9VE64_9EURO</name>
<accession>W9VE64</accession>
<organism evidence="6 7">
    <name type="scientific">Cladophialophora yegresii CBS 114405</name>
    <dbReference type="NCBI Taxonomy" id="1182544"/>
    <lineage>
        <taxon>Eukaryota</taxon>
        <taxon>Fungi</taxon>
        <taxon>Dikarya</taxon>
        <taxon>Ascomycota</taxon>
        <taxon>Pezizomycotina</taxon>
        <taxon>Eurotiomycetes</taxon>
        <taxon>Chaetothyriomycetidae</taxon>
        <taxon>Chaetothyriales</taxon>
        <taxon>Herpotrichiellaceae</taxon>
        <taxon>Cladophialophora</taxon>
    </lineage>
</organism>
<dbReference type="InterPro" id="IPR007269">
    <property type="entry name" value="ICMT_MeTrfase"/>
</dbReference>
<evidence type="ECO:0000313" key="7">
    <source>
        <dbReference type="Proteomes" id="UP000019473"/>
    </source>
</evidence>
<keyword evidence="5" id="KW-0256">Endoplasmic reticulum</keyword>
<keyword evidence="5" id="KW-0489">Methyltransferase</keyword>
<dbReference type="Pfam" id="PF04140">
    <property type="entry name" value="ICMT"/>
    <property type="match status" value="1"/>
</dbReference>
<evidence type="ECO:0000256" key="2">
    <source>
        <dbReference type="ARBA" id="ARBA00022692"/>
    </source>
</evidence>
<comment type="subcellular location">
    <subcellularLocation>
        <location evidence="5">Endoplasmic reticulum membrane</location>
        <topology evidence="5">Multi-pass membrane protein</topology>
    </subcellularLocation>
    <subcellularLocation>
        <location evidence="1">Membrane</location>
        <topology evidence="1">Multi-pass membrane protein</topology>
    </subcellularLocation>
</comment>
<feature type="transmembrane region" description="Helical" evidence="5">
    <location>
        <begin position="65"/>
        <end position="87"/>
    </location>
</feature>
<dbReference type="OrthoDB" id="422086at2759"/>
<dbReference type="EC" id="2.1.1.100" evidence="5"/>
<dbReference type="Proteomes" id="UP000019473">
    <property type="component" value="Unassembled WGS sequence"/>
</dbReference>
<keyword evidence="3 5" id="KW-1133">Transmembrane helix</keyword>
<feature type="transmembrane region" description="Helical" evidence="5">
    <location>
        <begin position="119"/>
        <end position="139"/>
    </location>
</feature>
<dbReference type="RefSeq" id="XP_007761402.1">
    <property type="nucleotide sequence ID" value="XM_007763212.1"/>
</dbReference>
<sequence length="255" mass="27968">MPRFVRVSVSVSQASFAATLVASTLGTFIALSPPAPDPAVAQHTPSANDSDSDTLSRLGLTSSSFGKLAMTPLFLLSLHTALLALYYPNIPASLLCHGRSNGNGFDINTKLLRWSAPTIIPLTMILLLGIPLRLIPYGTLGRDFTFFLSAPDRLVTRGVYAYVQHPSYVGLVTLVLGNVMLLGRTDGVGSCWIPSRQHDKLRGLAKWVFGPVVVSALLFALWTRVVEEERMLEREFGGEWRSWHERTARFIPGVF</sequence>
<evidence type="ECO:0000256" key="1">
    <source>
        <dbReference type="ARBA" id="ARBA00004141"/>
    </source>
</evidence>